<dbReference type="PANTHER" id="PTHR43000">
    <property type="entry name" value="DTDP-D-GLUCOSE 4,6-DEHYDRATASE-RELATED"/>
    <property type="match status" value="1"/>
</dbReference>
<reference evidence="4" key="1">
    <citation type="journal article" date="2020" name="mSystems">
        <title>Genome- and Community-Level Interaction Insights into Carbon Utilization and Element Cycling Functions of Hydrothermarchaeota in Hydrothermal Sediment.</title>
        <authorList>
            <person name="Zhou Z."/>
            <person name="Liu Y."/>
            <person name="Xu W."/>
            <person name="Pan J."/>
            <person name="Luo Z.H."/>
            <person name="Li M."/>
        </authorList>
    </citation>
    <scope>NUCLEOTIDE SEQUENCE [LARGE SCALE GENOMIC DNA]</scope>
    <source>
        <strain evidence="4">SpSt-613</strain>
        <strain evidence="3">SpSt-669</strain>
    </source>
</reference>
<evidence type="ECO:0000313" key="4">
    <source>
        <dbReference type="EMBL" id="HGN91060.1"/>
    </source>
</evidence>
<protein>
    <submittedName>
        <fullName evidence="4">SDR family NAD(P)-dependent oxidoreductase</fullName>
    </submittedName>
</protein>
<dbReference type="PRINTS" id="PR01713">
    <property type="entry name" value="NUCEPIMERASE"/>
</dbReference>
<organism evidence="4">
    <name type="scientific">Caldiarchaeum subterraneum</name>
    <dbReference type="NCBI Taxonomy" id="311458"/>
    <lineage>
        <taxon>Archaea</taxon>
        <taxon>Nitrososphaerota</taxon>
        <taxon>Candidatus Caldarchaeales</taxon>
        <taxon>Candidatus Caldarchaeaceae</taxon>
        <taxon>Candidatus Caldarchaeum</taxon>
    </lineage>
</organism>
<dbReference type="Pfam" id="PF01370">
    <property type="entry name" value="Epimerase"/>
    <property type="match status" value="1"/>
</dbReference>
<proteinExistence type="inferred from homology"/>
<dbReference type="Gene3D" id="3.40.50.720">
    <property type="entry name" value="NAD(P)-binding Rossmann-like Domain"/>
    <property type="match status" value="1"/>
</dbReference>
<feature type="domain" description="NAD-dependent epimerase/dehydratase" evidence="2">
    <location>
        <begin position="6"/>
        <end position="238"/>
    </location>
</feature>
<name>A0A7C4E264_CALS0</name>
<dbReference type="InterPro" id="IPR036291">
    <property type="entry name" value="NAD(P)-bd_dom_sf"/>
</dbReference>
<dbReference type="EMBL" id="DTAD01000087">
    <property type="protein sequence ID" value="HGN91060.1"/>
    <property type="molecule type" value="Genomic_DNA"/>
</dbReference>
<dbReference type="AlphaFoldDB" id="A0A7C4E264"/>
<sequence length="311" mass="33370">MSLDNVLVTGGAGFIGGVLVKRLLENGVHVRVVDDFSTGSWENLPNSPALKVFVHDVALRQGLSQFFDKVDAVVHLAAIPSVPMCEQNVQRAFEVNVIGLENVLETCVEKGVGKIVFTSSAAVYGDAEGVLNEDAATRPFSVYGWTKLLGEAMLRSFGEKHGVEAVALRVFNVYGKKSTSGFLGVVDQFIADAAEGKPLHIHGDGGQVRDFIHVDDVANAILLTLEKTLKNFEAINIGTGQPTSIKHLAEKVLTVFGRAVSAIVYEPARVGDIRYSVADISKARQLLGFSPTTSLDTYLASRVSAPSPSFR</sequence>
<comment type="caution">
    <text evidence="4">The sequence shown here is derived from an EMBL/GenBank/DDBJ whole genome shotgun (WGS) entry which is preliminary data.</text>
</comment>
<gene>
    <name evidence="4" type="ORF">ENT82_08080</name>
    <name evidence="3" type="ORF">ENU43_03715</name>
</gene>
<dbReference type="SUPFAM" id="SSF51735">
    <property type="entry name" value="NAD(P)-binding Rossmann-fold domains"/>
    <property type="match status" value="1"/>
</dbReference>
<accession>A0A7C4E264</accession>
<evidence type="ECO:0000256" key="1">
    <source>
        <dbReference type="ARBA" id="ARBA00007637"/>
    </source>
</evidence>
<evidence type="ECO:0000259" key="2">
    <source>
        <dbReference type="Pfam" id="PF01370"/>
    </source>
</evidence>
<evidence type="ECO:0000313" key="3">
    <source>
        <dbReference type="EMBL" id="HGL40754.1"/>
    </source>
</evidence>
<dbReference type="EMBL" id="DTCM01000046">
    <property type="protein sequence ID" value="HGL40754.1"/>
    <property type="molecule type" value="Genomic_DNA"/>
</dbReference>
<dbReference type="InterPro" id="IPR001509">
    <property type="entry name" value="Epimerase_deHydtase"/>
</dbReference>
<comment type="similarity">
    <text evidence="1">Belongs to the NAD(P)-dependent epimerase/dehydratase family.</text>
</comment>